<dbReference type="AlphaFoldDB" id="A0AA36DLP5"/>
<organism evidence="1 2">
    <name type="scientific">Cylicocyclus nassatus</name>
    <name type="common">Nematode worm</name>
    <dbReference type="NCBI Taxonomy" id="53992"/>
    <lineage>
        <taxon>Eukaryota</taxon>
        <taxon>Metazoa</taxon>
        <taxon>Ecdysozoa</taxon>
        <taxon>Nematoda</taxon>
        <taxon>Chromadorea</taxon>
        <taxon>Rhabditida</taxon>
        <taxon>Rhabditina</taxon>
        <taxon>Rhabditomorpha</taxon>
        <taxon>Strongyloidea</taxon>
        <taxon>Strongylidae</taxon>
        <taxon>Cylicocyclus</taxon>
    </lineage>
</organism>
<evidence type="ECO:0000313" key="1">
    <source>
        <dbReference type="EMBL" id="CAJ0588302.1"/>
    </source>
</evidence>
<gene>
    <name evidence="1" type="ORF">CYNAS_LOCUS285</name>
</gene>
<proteinExistence type="predicted"/>
<comment type="caution">
    <text evidence="1">The sequence shown here is derived from an EMBL/GenBank/DDBJ whole genome shotgun (WGS) entry which is preliminary data.</text>
</comment>
<protein>
    <submittedName>
        <fullName evidence="1">Uncharacterized protein</fullName>
    </submittedName>
</protein>
<dbReference type="Proteomes" id="UP001176961">
    <property type="component" value="Unassembled WGS sequence"/>
</dbReference>
<accession>A0AA36DLP5</accession>
<dbReference type="EMBL" id="CATQJL010000001">
    <property type="protein sequence ID" value="CAJ0588302.1"/>
    <property type="molecule type" value="Genomic_DNA"/>
</dbReference>
<evidence type="ECO:0000313" key="2">
    <source>
        <dbReference type="Proteomes" id="UP001176961"/>
    </source>
</evidence>
<name>A0AA36DLP5_CYLNA</name>
<keyword evidence="2" id="KW-1185">Reference proteome</keyword>
<sequence>MLSVNVLSECLSVRQSSVVEEDGTCSFIASVSCSVQITTAFVLNTLASSSRSQEITGFKVLGLIFLLKCVVVSRV</sequence>
<reference evidence="1" key="1">
    <citation type="submission" date="2023-07" db="EMBL/GenBank/DDBJ databases">
        <authorList>
            <consortium name="CYATHOMIX"/>
        </authorList>
    </citation>
    <scope>NUCLEOTIDE SEQUENCE</scope>
    <source>
        <strain evidence="1">N/A</strain>
    </source>
</reference>